<feature type="compositionally biased region" description="Basic and acidic residues" evidence="11">
    <location>
        <begin position="896"/>
        <end position="929"/>
    </location>
</feature>
<accession>A0AAN7T6K8</accession>
<feature type="compositionally biased region" description="Basic and acidic residues" evidence="11">
    <location>
        <begin position="812"/>
        <end position="825"/>
    </location>
</feature>
<evidence type="ECO:0000256" key="7">
    <source>
        <dbReference type="ARBA" id="ARBA00023098"/>
    </source>
</evidence>
<keyword evidence="8 10" id="KW-0472">Membrane</keyword>
<feature type="compositionally biased region" description="Basic and acidic residues" evidence="11">
    <location>
        <begin position="676"/>
        <end position="690"/>
    </location>
</feature>
<dbReference type="PANTHER" id="PTHR11157">
    <property type="entry name" value="FATTY ACID ACYL TRANSFERASE-RELATED"/>
    <property type="match status" value="1"/>
</dbReference>
<comment type="subcellular location">
    <subcellularLocation>
        <location evidence="1">Membrane</location>
        <topology evidence="1">Multi-pass membrane protein</topology>
    </subcellularLocation>
</comment>
<keyword evidence="4 10" id="KW-0812">Transmembrane</keyword>
<evidence type="ECO:0000256" key="6">
    <source>
        <dbReference type="ARBA" id="ARBA00022989"/>
    </source>
</evidence>
<dbReference type="GO" id="GO:0009922">
    <property type="term" value="F:fatty acid elongase activity"/>
    <property type="evidence" value="ECO:0007669"/>
    <property type="project" value="InterPro"/>
</dbReference>
<dbReference type="Pfam" id="PF01151">
    <property type="entry name" value="ELO"/>
    <property type="match status" value="1"/>
</dbReference>
<evidence type="ECO:0000313" key="13">
    <source>
        <dbReference type="Proteomes" id="UP001309876"/>
    </source>
</evidence>
<dbReference type="InterPro" id="IPR002076">
    <property type="entry name" value="ELO_fam"/>
</dbReference>
<protein>
    <recommendedName>
        <fullName evidence="10">Elongation of fatty acids protein</fullName>
        <ecNumber evidence="10">2.3.1.-</ecNumber>
    </recommendedName>
</protein>
<comment type="caution">
    <text evidence="12">The sequence shown here is derived from an EMBL/GenBank/DDBJ whole genome shotgun (WGS) entry which is preliminary data.</text>
</comment>
<feature type="transmembrane region" description="Helical" evidence="10">
    <location>
        <begin position="67"/>
        <end position="87"/>
    </location>
</feature>
<feature type="transmembrane region" description="Helical" evidence="10">
    <location>
        <begin position="415"/>
        <end position="436"/>
    </location>
</feature>
<reference evidence="12 13" key="1">
    <citation type="submission" date="2023-08" db="EMBL/GenBank/DDBJ databases">
        <title>Black Yeasts Isolated from many extreme environments.</title>
        <authorList>
            <person name="Coleine C."/>
            <person name="Stajich J.E."/>
            <person name="Selbmann L."/>
        </authorList>
    </citation>
    <scope>NUCLEOTIDE SEQUENCE [LARGE SCALE GENOMIC DNA]</scope>
    <source>
        <strain evidence="12 13">CCFEE 5910</strain>
    </source>
</reference>
<name>A0AAN7T6K8_9EURO</name>
<comment type="catalytic activity">
    <reaction evidence="10">
        <text>an acyl-CoA + malonyl-CoA + H(+) = a 3-oxoacyl-CoA + CO2 + CoA</text>
        <dbReference type="Rhea" id="RHEA:50252"/>
        <dbReference type="ChEBI" id="CHEBI:15378"/>
        <dbReference type="ChEBI" id="CHEBI:16526"/>
        <dbReference type="ChEBI" id="CHEBI:57287"/>
        <dbReference type="ChEBI" id="CHEBI:57384"/>
        <dbReference type="ChEBI" id="CHEBI:58342"/>
        <dbReference type="ChEBI" id="CHEBI:90726"/>
    </reaction>
    <physiologicalReaction direction="left-to-right" evidence="10">
        <dbReference type="Rhea" id="RHEA:50253"/>
    </physiologicalReaction>
</comment>
<dbReference type="AlphaFoldDB" id="A0AAN7T6K8"/>
<dbReference type="GO" id="GO:0034625">
    <property type="term" value="P:fatty acid elongation, monounsaturated fatty acid"/>
    <property type="evidence" value="ECO:0007669"/>
    <property type="project" value="TreeGrafter"/>
</dbReference>
<dbReference type="GO" id="GO:0034626">
    <property type="term" value="P:fatty acid elongation, polyunsaturated fatty acid"/>
    <property type="evidence" value="ECO:0007669"/>
    <property type="project" value="TreeGrafter"/>
</dbReference>
<evidence type="ECO:0000256" key="10">
    <source>
        <dbReference type="RuleBase" id="RU361115"/>
    </source>
</evidence>
<keyword evidence="9 10" id="KW-0275">Fatty acid biosynthesis</keyword>
<dbReference type="GO" id="GO:0030148">
    <property type="term" value="P:sphingolipid biosynthetic process"/>
    <property type="evidence" value="ECO:0007669"/>
    <property type="project" value="TreeGrafter"/>
</dbReference>
<sequence>MAYHSSSSFGEALAKLRPAVRLTLPPLWFFNFPPSIEPRTLPPPPNDPTLAHPFTIPIDIYNKVLNATVPVTIALIYITTVTFLNSVNKRRGYRPWAFSKTRFFKLMVITHNIVLSLYSAWTFVGMLNALKISLYSPWEPYGLAGTVDSLCKINGPRGVGSAARYNPQTSTWGIANRIYHLGTDTNPDATDVGRMWNEGLAFYGWLFYMSKFYEVIDTLIIIAKGKKSSFLQTYHHAGAMICMWAGIRYMSPPIWVFVLVNSFVHSIMYTFYLFTAIGVKVPSWFKRTLTTLQITQFVLGASYAFLHLFIKYQSPISVPYSYHLGSAATAIASDVSSVASAAVATASADLGSQIKKILLRAAGREGLAENVHNNRGQLFGIDAVKAAQDEARREEIRYRDELDWTHCLDTSGQAFGIYLNVLYLAPLTWLFVRFFIKSYLQRLERRRSSTASQKANIAYLSVRDAQRGVDRRLSQAFEDAQGGEETGDESAIIDEEFEEELKVAADKTKDAVSSAAEKANREIKSTAESTQQTLKNAKTKVENSPAAESASQKINSLTQSITDTANRIQEEVKAIAAGENEDANHALDVLKQKADSLKTQAENASQAGKEKAEEAYQSVKEALSKLMADAPDREQVKEEASKAVNSTASKVKEGTDAAVEKGKEVASTTKETAAGKLEESAQESKSKDQSGQKSDSSSSNSGEKDSTSNKPQANNDSAADETQTNETSNKESDKSKPADATKREGDDSNKEEDQKPAAKEQELTEKEKVRDVISDKDSKAEASTGDAKKSAAAARKSKARQSSEPNTSNKPKQKEQTTQKEKPSVEDDESSSEAPGGSLDKAEGSFPIQENSEGRQQYFHQEREDAIKKLDSTKDEETDVVVPEETEDKTEDDHNDESKESEVKSADAETKEERPSFEETRAQALEKLKSASSESNKPDTQDYEDQKESWIQVDNETTPSKDKNGKSTRAHADDGDSDQPTFADIVKQNPEGSENDDAQDTAESKEDQEAEAEEDKIIDESETLRDDVKPSASEQDTANEGGKDSKSSTSKKAAEAGA</sequence>
<feature type="compositionally biased region" description="Basic and acidic residues" evidence="11">
    <location>
        <begin position="728"/>
        <end position="780"/>
    </location>
</feature>
<comment type="similarity">
    <text evidence="10">Belongs to the ELO family.</text>
</comment>
<dbReference type="GO" id="GO:0019367">
    <property type="term" value="P:fatty acid elongation, saturated fatty acid"/>
    <property type="evidence" value="ECO:0007669"/>
    <property type="project" value="TreeGrafter"/>
</dbReference>
<feature type="compositionally biased region" description="Basic and acidic residues" evidence="11">
    <location>
        <begin position="860"/>
        <end position="875"/>
    </location>
</feature>
<feature type="compositionally biased region" description="Low complexity" evidence="11">
    <location>
        <begin position="1047"/>
        <end position="1058"/>
    </location>
</feature>
<dbReference type="GO" id="GO:0005789">
    <property type="term" value="C:endoplasmic reticulum membrane"/>
    <property type="evidence" value="ECO:0007669"/>
    <property type="project" value="TreeGrafter"/>
</dbReference>
<dbReference type="PANTHER" id="PTHR11157:SF169">
    <property type="entry name" value="ELONGATION OF FATTY ACIDS PROTEIN"/>
    <property type="match status" value="1"/>
</dbReference>
<keyword evidence="5 10" id="KW-0276">Fatty acid metabolism</keyword>
<gene>
    <name evidence="12" type="ORF">LTR05_001512</name>
</gene>
<feature type="region of interest" description="Disordered" evidence="11">
    <location>
        <begin position="597"/>
        <end position="1058"/>
    </location>
</feature>
<dbReference type="GO" id="GO:0042761">
    <property type="term" value="P:very long-chain fatty acid biosynthetic process"/>
    <property type="evidence" value="ECO:0007669"/>
    <property type="project" value="TreeGrafter"/>
</dbReference>
<feature type="compositionally biased region" description="Basic and acidic residues" evidence="11">
    <location>
        <begin position="959"/>
        <end position="974"/>
    </location>
</feature>
<keyword evidence="6 10" id="KW-1133">Transmembrane helix</keyword>
<feature type="region of interest" description="Disordered" evidence="11">
    <location>
        <begin position="516"/>
        <end position="554"/>
    </location>
</feature>
<feature type="compositionally biased region" description="Basic and acidic residues" evidence="11">
    <location>
        <begin position="1018"/>
        <end position="1029"/>
    </location>
</feature>
<feature type="compositionally biased region" description="Polar residues" evidence="11">
    <location>
        <begin position="526"/>
        <end position="536"/>
    </location>
</feature>
<keyword evidence="2 10" id="KW-0444">Lipid biosynthesis</keyword>
<feature type="compositionally biased region" description="Basic and acidic residues" evidence="11">
    <location>
        <begin position="936"/>
        <end position="948"/>
    </location>
</feature>
<feature type="compositionally biased region" description="Basic and acidic residues" evidence="11">
    <location>
        <begin position="650"/>
        <end position="664"/>
    </location>
</feature>
<dbReference type="Proteomes" id="UP001309876">
    <property type="component" value="Unassembled WGS sequence"/>
</dbReference>
<keyword evidence="7 10" id="KW-0443">Lipid metabolism</keyword>
<feature type="compositionally biased region" description="Basic and acidic residues" evidence="11">
    <location>
        <begin position="630"/>
        <end position="641"/>
    </location>
</feature>
<organism evidence="12 13">
    <name type="scientific">Lithohypha guttulata</name>
    <dbReference type="NCBI Taxonomy" id="1690604"/>
    <lineage>
        <taxon>Eukaryota</taxon>
        <taxon>Fungi</taxon>
        <taxon>Dikarya</taxon>
        <taxon>Ascomycota</taxon>
        <taxon>Pezizomycotina</taxon>
        <taxon>Eurotiomycetes</taxon>
        <taxon>Chaetothyriomycetidae</taxon>
        <taxon>Chaetothyriales</taxon>
        <taxon>Trichomeriaceae</taxon>
        <taxon>Lithohypha</taxon>
    </lineage>
</organism>
<dbReference type="EMBL" id="JAVRRJ010000001">
    <property type="protein sequence ID" value="KAK5091329.1"/>
    <property type="molecule type" value="Genomic_DNA"/>
</dbReference>
<proteinExistence type="inferred from homology"/>
<feature type="compositionally biased region" description="Polar residues" evidence="11">
    <location>
        <begin position="848"/>
        <end position="859"/>
    </location>
</feature>
<keyword evidence="3 10" id="KW-0808">Transferase</keyword>
<keyword evidence="13" id="KW-1185">Reference proteome</keyword>
<feature type="transmembrane region" description="Helical" evidence="10">
    <location>
        <begin position="289"/>
        <end position="310"/>
    </location>
</feature>
<evidence type="ECO:0000256" key="3">
    <source>
        <dbReference type="ARBA" id="ARBA00022679"/>
    </source>
</evidence>
<feature type="compositionally biased region" description="Acidic residues" evidence="11">
    <location>
        <begin position="1008"/>
        <end position="1017"/>
    </location>
</feature>
<dbReference type="EC" id="2.3.1.-" evidence="10"/>
<feature type="compositionally biased region" description="Polar residues" evidence="11">
    <location>
        <begin position="597"/>
        <end position="606"/>
    </location>
</feature>
<evidence type="ECO:0000256" key="11">
    <source>
        <dbReference type="SAM" id="MobiDB-lite"/>
    </source>
</evidence>
<feature type="transmembrane region" description="Helical" evidence="10">
    <location>
        <begin position="253"/>
        <end position="277"/>
    </location>
</feature>
<evidence type="ECO:0000256" key="5">
    <source>
        <dbReference type="ARBA" id="ARBA00022832"/>
    </source>
</evidence>
<feature type="compositionally biased region" description="Low complexity" evidence="11">
    <location>
        <begin position="691"/>
        <end position="701"/>
    </location>
</feature>
<evidence type="ECO:0000256" key="4">
    <source>
        <dbReference type="ARBA" id="ARBA00022692"/>
    </source>
</evidence>
<feature type="transmembrane region" description="Helical" evidence="10">
    <location>
        <begin position="108"/>
        <end position="130"/>
    </location>
</feature>
<evidence type="ECO:0000313" key="12">
    <source>
        <dbReference type="EMBL" id="KAK5091329.1"/>
    </source>
</evidence>
<evidence type="ECO:0000256" key="8">
    <source>
        <dbReference type="ARBA" id="ARBA00023136"/>
    </source>
</evidence>
<evidence type="ECO:0000256" key="2">
    <source>
        <dbReference type="ARBA" id="ARBA00022516"/>
    </source>
</evidence>
<feature type="compositionally biased region" description="Polar residues" evidence="11">
    <location>
        <begin position="710"/>
        <end position="727"/>
    </location>
</feature>
<feature type="transmembrane region" description="Helical" evidence="10">
    <location>
        <begin position="202"/>
        <end position="223"/>
    </location>
</feature>
<evidence type="ECO:0000256" key="1">
    <source>
        <dbReference type="ARBA" id="ARBA00004141"/>
    </source>
</evidence>
<feature type="compositionally biased region" description="Acidic residues" evidence="11">
    <location>
        <begin position="876"/>
        <end position="895"/>
    </location>
</feature>
<evidence type="ECO:0000256" key="9">
    <source>
        <dbReference type="ARBA" id="ARBA00023160"/>
    </source>
</evidence>